<evidence type="ECO:0000256" key="6">
    <source>
        <dbReference type="ARBA" id="ARBA00023136"/>
    </source>
</evidence>
<evidence type="ECO:0000313" key="11">
    <source>
        <dbReference type="Proteomes" id="UP000806378"/>
    </source>
</evidence>
<evidence type="ECO:0000259" key="9">
    <source>
        <dbReference type="Pfam" id="PF13962"/>
    </source>
</evidence>
<evidence type="ECO:0000256" key="3">
    <source>
        <dbReference type="ARBA" id="ARBA00022737"/>
    </source>
</evidence>
<feature type="transmembrane region" description="Helical" evidence="8">
    <location>
        <begin position="500"/>
        <end position="521"/>
    </location>
</feature>
<keyword evidence="6 8" id="KW-0472">Membrane</keyword>
<dbReference type="Proteomes" id="UP000806378">
    <property type="component" value="Unassembled WGS sequence"/>
</dbReference>
<evidence type="ECO:0000256" key="2">
    <source>
        <dbReference type="ARBA" id="ARBA00022692"/>
    </source>
</evidence>
<protein>
    <recommendedName>
        <fullName evidence="9">PGG domain-containing protein</fullName>
    </recommendedName>
</protein>
<dbReference type="PROSITE" id="PS50088">
    <property type="entry name" value="ANK_REPEAT"/>
    <property type="match status" value="3"/>
</dbReference>
<feature type="transmembrane region" description="Helical" evidence="8">
    <location>
        <begin position="566"/>
        <end position="588"/>
    </location>
</feature>
<keyword evidence="3" id="KW-0677">Repeat</keyword>
<reference evidence="10" key="1">
    <citation type="submission" date="2020-05" db="EMBL/GenBank/DDBJ databases">
        <title>WGS assembly of Corymbia citriodora subspecies variegata.</title>
        <authorList>
            <person name="Barry K."/>
            <person name="Hundley H."/>
            <person name="Shu S."/>
            <person name="Jenkins J."/>
            <person name="Grimwood J."/>
            <person name="Baten A."/>
        </authorList>
    </citation>
    <scope>NUCLEOTIDE SEQUENCE</scope>
    <source>
        <strain evidence="10">CV2-018</strain>
    </source>
</reference>
<feature type="transmembrane region" description="Helical" evidence="8">
    <location>
        <begin position="541"/>
        <end position="560"/>
    </location>
</feature>
<comment type="subcellular location">
    <subcellularLocation>
        <location evidence="1">Membrane</location>
        <topology evidence="1">Multi-pass membrane protein</topology>
    </subcellularLocation>
</comment>
<dbReference type="AlphaFoldDB" id="A0A8T0D0C4"/>
<name>A0A8T0D0C4_CORYI</name>
<dbReference type="SUPFAM" id="SSF48403">
    <property type="entry name" value="Ankyrin repeat"/>
    <property type="match status" value="1"/>
</dbReference>
<dbReference type="PROSITE" id="PS50297">
    <property type="entry name" value="ANK_REP_REGION"/>
    <property type="match status" value="3"/>
</dbReference>
<keyword evidence="4 8" id="KW-1133">Transmembrane helix</keyword>
<dbReference type="InterPro" id="IPR026961">
    <property type="entry name" value="PGG_dom"/>
</dbReference>
<feature type="repeat" description="ANK" evidence="7">
    <location>
        <begin position="360"/>
        <end position="393"/>
    </location>
</feature>
<evidence type="ECO:0000256" key="8">
    <source>
        <dbReference type="SAM" id="Phobius"/>
    </source>
</evidence>
<dbReference type="PANTHER" id="PTHR24186:SF46">
    <property type="entry name" value="PROTEIN ACCELERATED CELL DEATH 6-LIKE"/>
    <property type="match status" value="1"/>
</dbReference>
<dbReference type="OrthoDB" id="1669894at2759"/>
<organism evidence="10 11">
    <name type="scientific">Corymbia citriodora subsp. variegata</name>
    <dbReference type="NCBI Taxonomy" id="360336"/>
    <lineage>
        <taxon>Eukaryota</taxon>
        <taxon>Viridiplantae</taxon>
        <taxon>Streptophyta</taxon>
        <taxon>Embryophyta</taxon>
        <taxon>Tracheophyta</taxon>
        <taxon>Spermatophyta</taxon>
        <taxon>Magnoliopsida</taxon>
        <taxon>eudicotyledons</taxon>
        <taxon>Gunneridae</taxon>
        <taxon>Pentapetalae</taxon>
        <taxon>rosids</taxon>
        <taxon>malvids</taxon>
        <taxon>Myrtales</taxon>
        <taxon>Myrtaceae</taxon>
        <taxon>Myrtoideae</taxon>
        <taxon>Eucalypteae</taxon>
        <taxon>Corymbia</taxon>
    </lineage>
</organism>
<dbReference type="Pfam" id="PF12796">
    <property type="entry name" value="Ank_2"/>
    <property type="match status" value="3"/>
</dbReference>
<keyword evidence="2 8" id="KW-0812">Transmembrane</keyword>
<evidence type="ECO:0000256" key="5">
    <source>
        <dbReference type="ARBA" id="ARBA00023043"/>
    </source>
</evidence>
<keyword evidence="11" id="KW-1185">Reference proteome</keyword>
<sequence length="634" mass="69863">MDGDRVSINIGDHESWEQRRARLKALEPVKGTPLEAEFKYRVYMLLRHAVEEGNVEEFIRALEKHSAEGRVSLSDIINIRGPSGDSLLHVAAGNEKTDVLQALLEGICDKWLTANVNYRGDTVLHVAAREGKIHTAELLLGYGSILDMANDAGNTALHEAVKNGNYKLTDLLLHRGLKSVNKMNKESKCPLYLAVEKGDSKIFKLLMEALKRDEVLPSQIEGMSPVHGAVIHKKRDMLKVMSEQNEDLFKLRDAGGGTPLHLAALMDYVEGVKFLVGKFAWSAFEFDGEGYLPIHVACKMGCLETIKELLQHWSNPEELLDLKKGQNILHVAANYGMDKVVTYILTSPKLLKLINAKDKEGNTPLHVATLQFQDHIVARLLFSREVNLQLVNNDNLTALDIAIERQNGPRETSALSTLAAAGARRSVYKAIGQPEGLNQVTYLEPQHLERLKDVANIRMLVATLIAGMTFTAGFSVPGGYNGSGPDAGFATLLNKPMYDVFVICNTIGLYSSVIAVAILHWAETFSLEKMFNNLRTARTSVVIALVATSVAYMAGVYVTVSKRSWIAVVALIVGITALFVILSLHYVLTAGFLFKLKRVLLSIGRSLIDNQISLTKYQAKLRARRLAGQQAAAT</sequence>
<feature type="repeat" description="ANK" evidence="7">
    <location>
        <begin position="119"/>
        <end position="151"/>
    </location>
</feature>
<evidence type="ECO:0000256" key="1">
    <source>
        <dbReference type="ARBA" id="ARBA00004141"/>
    </source>
</evidence>
<keyword evidence="5 7" id="KW-0040">ANK repeat</keyword>
<gene>
    <name evidence="10" type="ORF">BT93_L0584</name>
</gene>
<dbReference type="Gramene" id="rna-gnl|WGS:JABURB|Cocit.L0584.1">
    <property type="protein sequence ID" value="cds-KAF7852056.1"/>
    <property type="gene ID" value="gene-BT93_L0584"/>
</dbReference>
<feature type="repeat" description="ANK" evidence="7">
    <location>
        <begin position="152"/>
        <end position="176"/>
    </location>
</feature>
<dbReference type="InterPro" id="IPR036770">
    <property type="entry name" value="Ankyrin_rpt-contain_sf"/>
</dbReference>
<feature type="domain" description="PGG" evidence="9">
    <location>
        <begin position="449"/>
        <end position="558"/>
    </location>
</feature>
<dbReference type="InterPro" id="IPR002110">
    <property type="entry name" value="Ankyrin_rpt"/>
</dbReference>
<evidence type="ECO:0000256" key="4">
    <source>
        <dbReference type="ARBA" id="ARBA00022989"/>
    </source>
</evidence>
<dbReference type="EMBL" id="MU089520">
    <property type="protein sequence ID" value="KAF7852056.1"/>
    <property type="molecule type" value="Genomic_DNA"/>
</dbReference>
<dbReference type="Pfam" id="PF13962">
    <property type="entry name" value="PGG"/>
    <property type="match status" value="1"/>
</dbReference>
<comment type="caution">
    <text evidence="10">The sequence shown here is derived from an EMBL/GenBank/DDBJ whole genome shotgun (WGS) entry which is preliminary data.</text>
</comment>
<dbReference type="Gene3D" id="1.25.40.20">
    <property type="entry name" value="Ankyrin repeat-containing domain"/>
    <property type="match status" value="2"/>
</dbReference>
<evidence type="ECO:0000256" key="7">
    <source>
        <dbReference type="PROSITE-ProRule" id="PRU00023"/>
    </source>
</evidence>
<dbReference type="PANTHER" id="PTHR24186">
    <property type="entry name" value="PROTEIN PHOSPHATASE 1 REGULATORY SUBUNIT"/>
    <property type="match status" value="1"/>
</dbReference>
<proteinExistence type="predicted"/>
<accession>A0A8T0D0C4</accession>
<evidence type="ECO:0000313" key="10">
    <source>
        <dbReference type="EMBL" id="KAF7852056.1"/>
    </source>
</evidence>
<dbReference type="GO" id="GO:0005886">
    <property type="term" value="C:plasma membrane"/>
    <property type="evidence" value="ECO:0007669"/>
    <property type="project" value="TreeGrafter"/>
</dbReference>
<dbReference type="SMART" id="SM00248">
    <property type="entry name" value="ANK"/>
    <property type="match status" value="10"/>
</dbReference>
<dbReference type="Pfam" id="PF00023">
    <property type="entry name" value="Ank"/>
    <property type="match status" value="1"/>
</dbReference>
<feature type="transmembrane region" description="Helical" evidence="8">
    <location>
        <begin position="459"/>
        <end position="480"/>
    </location>
</feature>